<feature type="transmembrane region" description="Helical" evidence="1">
    <location>
        <begin position="279"/>
        <end position="303"/>
    </location>
</feature>
<feature type="transmembrane region" description="Helical" evidence="1">
    <location>
        <begin position="21"/>
        <end position="40"/>
    </location>
</feature>
<dbReference type="InterPro" id="IPR018650">
    <property type="entry name" value="STSV1_Orf64"/>
</dbReference>
<comment type="caution">
    <text evidence="2">The sequence shown here is derived from an EMBL/GenBank/DDBJ whole genome shotgun (WGS) entry which is preliminary data.</text>
</comment>
<dbReference type="Proteomes" id="UP000250006">
    <property type="component" value="Unassembled WGS sequence"/>
</dbReference>
<feature type="transmembrane region" description="Helical" evidence="1">
    <location>
        <begin position="85"/>
        <end position="112"/>
    </location>
</feature>
<proteinExistence type="predicted"/>
<accession>A0ABY1VRQ7</accession>
<feature type="transmembrane region" description="Helical" evidence="1">
    <location>
        <begin position="190"/>
        <end position="207"/>
    </location>
</feature>
<feature type="transmembrane region" description="Helical" evidence="1">
    <location>
        <begin position="149"/>
        <end position="169"/>
    </location>
</feature>
<dbReference type="Pfam" id="PF09852">
    <property type="entry name" value="DUF2079"/>
    <property type="match status" value="1"/>
</dbReference>
<keyword evidence="3" id="KW-1185">Reference proteome</keyword>
<keyword evidence="1" id="KW-1133">Transmembrane helix</keyword>
<sequence>MGRFVPASSPLKLSVVKVIPPALVVLVGFVAMTVYAVAQWRALAAPSWDLAIFTELAKAYANFEAPIVPIKGEGYNLLGDHFHPILVLLAIPYWIYPSGLSLLITQALLLALSAWPITRLAVHLTGRWAGTALGLAYVLSWGFQGAVEAQFHEIAFAVPLLAYSAVAFVQRRWVACLAWAAPLVLVKEDMGLVVLMVGLAIALRGRYPGGNHAPDPKAVRLGLLTAVCGALAFLVTVLVLLPAMNPDGVWAYGLNNDDPTRAERLGILGRFLQPADKKLATLAVLVVAAGVIGLASPWMLLVLPTIAWRFLGSVEFYWDWQRWHYNAVLVPVAFGALLDVLTRLREGSRPEAVVPTWNWRALSLARPWLRGLVVTAVLLPLVGAAWTARDLPFWGAAQGRLQASPERVSAAQQVLAAVPEGATVSSDLTLLARLVPQATVYWVGTAPGDTDYVLVDTRGAGWSARPDAKAFAERASKTGATYTKVLNVEGFELAKRNG</sequence>
<name>A0ABY1VRQ7_9ACTO</name>
<feature type="transmembrane region" description="Helical" evidence="1">
    <location>
        <begin position="219"/>
        <end position="241"/>
    </location>
</feature>
<evidence type="ECO:0000313" key="3">
    <source>
        <dbReference type="Proteomes" id="UP000250006"/>
    </source>
</evidence>
<gene>
    <name evidence="2" type="ORF">NCTC11535_02144</name>
</gene>
<feature type="transmembrane region" description="Helical" evidence="1">
    <location>
        <begin position="124"/>
        <end position="143"/>
    </location>
</feature>
<reference evidence="2 3" key="1">
    <citation type="submission" date="2018-06" db="EMBL/GenBank/DDBJ databases">
        <authorList>
            <consortium name="Pathogen Informatics"/>
            <person name="Doyle S."/>
        </authorList>
    </citation>
    <scope>NUCLEOTIDE SEQUENCE [LARGE SCALE GENOMIC DNA]</scope>
    <source>
        <strain evidence="2 3">NCTC11535</strain>
    </source>
</reference>
<dbReference type="EMBL" id="UAPQ01000011">
    <property type="protein sequence ID" value="SPT54427.1"/>
    <property type="molecule type" value="Genomic_DNA"/>
</dbReference>
<evidence type="ECO:0000313" key="2">
    <source>
        <dbReference type="EMBL" id="SPT54427.1"/>
    </source>
</evidence>
<keyword evidence="1" id="KW-0812">Transmembrane</keyword>
<protein>
    <submittedName>
        <fullName evidence="2">Predicted membrane protein</fullName>
    </submittedName>
</protein>
<organism evidence="2 3">
    <name type="scientific">Actinomyces bovis</name>
    <dbReference type="NCBI Taxonomy" id="1658"/>
    <lineage>
        <taxon>Bacteria</taxon>
        <taxon>Bacillati</taxon>
        <taxon>Actinomycetota</taxon>
        <taxon>Actinomycetes</taxon>
        <taxon>Actinomycetales</taxon>
        <taxon>Actinomycetaceae</taxon>
        <taxon>Actinomyces</taxon>
    </lineage>
</organism>
<keyword evidence="1" id="KW-0472">Membrane</keyword>
<evidence type="ECO:0000256" key="1">
    <source>
        <dbReference type="SAM" id="Phobius"/>
    </source>
</evidence>